<dbReference type="AlphaFoldDB" id="A0AAV8PA85"/>
<evidence type="ECO:0000256" key="2">
    <source>
        <dbReference type="ARBA" id="ARBA00023163"/>
    </source>
</evidence>
<gene>
    <name evidence="4" type="ORF">OPV22_025999</name>
</gene>
<dbReference type="GO" id="GO:0006355">
    <property type="term" value="P:regulation of DNA-templated transcription"/>
    <property type="evidence" value="ECO:0007669"/>
    <property type="project" value="InterPro"/>
</dbReference>
<keyword evidence="5" id="KW-1185">Reference proteome</keyword>
<evidence type="ECO:0000256" key="1">
    <source>
        <dbReference type="ARBA" id="ARBA00023015"/>
    </source>
</evidence>
<accession>A0AAV8PA85</accession>
<dbReference type="Proteomes" id="UP001222027">
    <property type="component" value="Unassembled WGS sequence"/>
</dbReference>
<evidence type="ECO:0008006" key="6">
    <source>
        <dbReference type="Google" id="ProtNLM"/>
    </source>
</evidence>
<evidence type="ECO:0000256" key="3">
    <source>
        <dbReference type="SAM" id="MobiDB-lite"/>
    </source>
</evidence>
<dbReference type="EMBL" id="JAQQAF010000007">
    <property type="protein sequence ID" value="KAJ8471656.1"/>
    <property type="molecule type" value="Genomic_DNA"/>
</dbReference>
<keyword evidence="2" id="KW-0804">Transcription</keyword>
<organism evidence="4 5">
    <name type="scientific">Ensete ventricosum</name>
    <name type="common">Abyssinian banana</name>
    <name type="synonym">Musa ensete</name>
    <dbReference type="NCBI Taxonomy" id="4639"/>
    <lineage>
        <taxon>Eukaryota</taxon>
        <taxon>Viridiplantae</taxon>
        <taxon>Streptophyta</taxon>
        <taxon>Embryophyta</taxon>
        <taxon>Tracheophyta</taxon>
        <taxon>Spermatophyta</taxon>
        <taxon>Magnoliopsida</taxon>
        <taxon>Liliopsida</taxon>
        <taxon>Zingiberales</taxon>
        <taxon>Musaceae</taxon>
        <taxon>Ensete</taxon>
    </lineage>
</organism>
<dbReference type="PANTHER" id="PTHR33124:SF34">
    <property type="entry name" value="OS08G0444500 PROTEIN"/>
    <property type="match status" value="1"/>
</dbReference>
<keyword evidence="1" id="KW-0805">Transcription regulation</keyword>
<name>A0AAV8PA85_ENSVE</name>
<evidence type="ECO:0000313" key="5">
    <source>
        <dbReference type="Proteomes" id="UP001222027"/>
    </source>
</evidence>
<dbReference type="InterPro" id="IPR044660">
    <property type="entry name" value="IBH1-like"/>
</dbReference>
<evidence type="ECO:0000313" key="4">
    <source>
        <dbReference type="EMBL" id="KAJ8471656.1"/>
    </source>
</evidence>
<reference evidence="4 5" key="1">
    <citation type="submission" date="2022-12" db="EMBL/GenBank/DDBJ databases">
        <title>Chromosome-scale assembly of the Ensete ventricosum genome.</title>
        <authorList>
            <person name="Dussert Y."/>
            <person name="Stocks J."/>
            <person name="Wendawek A."/>
            <person name="Woldeyes F."/>
            <person name="Nichols R.A."/>
            <person name="Borrell J.S."/>
        </authorList>
    </citation>
    <scope>NUCLEOTIDE SEQUENCE [LARGE SCALE GENOMIC DNA]</scope>
    <source>
        <strain evidence="5">cv. Maze</strain>
        <tissue evidence="4">Seeds</tissue>
    </source>
</reference>
<proteinExistence type="predicted"/>
<sequence>MQFKRRLSAGNRRSLSTRRVPPPPARRGSRGMLHMREKKPLQCLVLKKLRKLKKVVPGCRDVGFEALLRRTADYISFLELKVIVLKRILDVHGV</sequence>
<comment type="caution">
    <text evidence="4">The sequence shown here is derived from an EMBL/GenBank/DDBJ whole genome shotgun (WGS) entry which is preliminary data.</text>
</comment>
<dbReference type="PANTHER" id="PTHR33124">
    <property type="entry name" value="TRANSCRIPTION FACTOR IBH1-LIKE 1"/>
    <property type="match status" value="1"/>
</dbReference>
<protein>
    <recommendedName>
        <fullName evidence="6">BHLH domain-containing protein</fullName>
    </recommendedName>
</protein>
<feature type="region of interest" description="Disordered" evidence="3">
    <location>
        <begin position="1"/>
        <end position="32"/>
    </location>
</feature>